<dbReference type="AlphaFoldDB" id="A0A1T4MJM8"/>
<keyword evidence="3" id="KW-1185">Reference proteome</keyword>
<feature type="chain" id="PRO_5013092017" description="Porin" evidence="1">
    <location>
        <begin position="21"/>
        <end position="348"/>
    </location>
</feature>
<evidence type="ECO:0000313" key="3">
    <source>
        <dbReference type="Proteomes" id="UP000190423"/>
    </source>
</evidence>
<reference evidence="2 3" key="1">
    <citation type="submission" date="2017-02" db="EMBL/GenBank/DDBJ databases">
        <authorList>
            <person name="Peterson S.W."/>
        </authorList>
    </citation>
    <scope>NUCLEOTIDE SEQUENCE [LARGE SCALE GENOMIC DNA]</scope>
    <source>
        <strain evidence="2 3">ATCC BAA-908</strain>
    </source>
</reference>
<proteinExistence type="predicted"/>
<name>A0A1T4MJM8_TREPO</name>
<accession>A0A1T4MJM8</accession>
<feature type="signal peptide" evidence="1">
    <location>
        <begin position="1"/>
        <end position="20"/>
    </location>
</feature>
<evidence type="ECO:0008006" key="4">
    <source>
        <dbReference type="Google" id="ProtNLM"/>
    </source>
</evidence>
<evidence type="ECO:0000256" key="1">
    <source>
        <dbReference type="SAM" id="SignalP"/>
    </source>
</evidence>
<dbReference type="OrthoDB" id="9850141at2"/>
<keyword evidence="1" id="KW-0732">Signal</keyword>
<protein>
    <recommendedName>
        <fullName evidence="4">Porin</fullName>
    </recommendedName>
</protein>
<dbReference type="EMBL" id="FUWG01000016">
    <property type="protein sequence ID" value="SJZ67300.1"/>
    <property type="molecule type" value="Genomic_DNA"/>
</dbReference>
<dbReference type="Proteomes" id="UP000190423">
    <property type="component" value="Unassembled WGS sequence"/>
</dbReference>
<sequence length="348" mass="36765">MKKTLGIAAAALVAGASLFAEGLSVNGFIRSGISIDPKGETVKTDTWLPGDYFGGGSRLRLNINYDGVNGGATFRYQKDKSFATNNWFDNGNIKWAMGYAKFLDGKIIAEAGKLVDTYTSTGGWEDGTFGDNAGAGIGARVVVSPVEGLFITASASDIYLENYEADDDKVKDGDAREGDLKFNEKLFGFTAKYATDAFFVTGGVHLAKSYYASFGLTAVDNLTLVVEAFINDTADEDDPVTTLYPWVEYTGIENLTLAALGAITIVDDSTTITITPAVSYALTDVISLAAESTITIPDADDADDTYAVITPSVTFAASKKASATVFASLSTDTDSAKHSFGAGVKYAF</sequence>
<dbReference type="RefSeq" id="WP_078933895.1">
    <property type="nucleotide sequence ID" value="NZ_FUWG01000016.1"/>
</dbReference>
<organism evidence="2 3">
    <name type="scientific">Treponema porcinum</name>
    <dbReference type="NCBI Taxonomy" id="261392"/>
    <lineage>
        <taxon>Bacteria</taxon>
        <taxon>Pseudomonadati</taxon>
        <taxon>Spirochaetota</taxon>
        <taxon>Spirochaetia</taxon>
        <taxon>Spirochaetales</taxon>
        <taxon>Treponemataceae</taxon>
        <taxon>Treponema</taxon>
    </lineage>
</organism>
<evidence type="ECO:0000313" key="2">
    <source>
        <dbReference type="EMBL" id="SJZ67300.1"/>
    </source>
</evidence>
<gene>
    <name evidence="2" type="ORF">SAMN02745149_02006</name>
</gene>
<dbReference type="GeneID" id="78317278"/>